<dbReference type="GO" id="GO:0005737">
    <property type="term" value="C:cytoplasm"/>
    <property type="evidence" value="ECO:0007669"/>
    <property type="project" value="TreeGrafter"/>
</dbReference>
<dbReference type="InterPro" id="IPR005645">
    <property type="entry name" value="FSH-like_dom"/>
</dbReference>
<name>A0A2S6C052_9PEZI</name>
<dbReference type="GO" id="GO:0005634">
    <property type="term" value="C:nucleus"/>
    <property type="evidence" value="ECO:0007669"/>
    <property type="project" value="TreeGrafter"/>
</dbReference>
<evidence type="ECO:0000256" key="1">
    <source>
        <dbReference type="ARBA" id="ARBA00022801"/>
    </source>
</evidence>
<evidence type="ECO:0000256" key="2">
    <source>
        <dbReference type="SAM" id="MobiDB-lite"/>
    </source>
</evidence>
<dbReference type="InterPro" id="IPR029058">
    <property type="entry name" value="AB_hydrolase_fold"/>
</dbReference>
<evidence type="ECO:0000313" key="4">
    <source>
        <dbReference type="EMBL" id="PPJ53104.1"/>
    </source>
</evidence>
<dbReference type="PANTHER" id="PTHR48070">
    <property type="entry name" value="ESTERASE OVCA2"/>
    <property type="match status" value="1"/>
</dbReference>
<proteinExistence type="predicted"/>
<feature type="domain" description="Serine hydrolase" evidence="3">
    <location>
        <begin position="65"/>
        <end position="283"/>
    </location>
</feature>
<reference evidence="5" key="1">
    <citation type="journal article" date="2017" name="bioRxiv">
        <title>Conservation of a gene cluster reveals novel cercosporin biosynthetic mechanisms and extends production to the genus Colletotrichum.</title>
        <authorList>
            <person name="de Jonge R."/>
            <person name="Ebert M.K."/>
            <person name="Huitt-Roehl C.R."/>
            <person name="Pal P."/>
            <person name="Suttle J.C."/>
            <person name="Spanner R.E."/>
            <person name="Neubauer J.D."/>
            <person name="Jurick W.M.II."/>
            <person name="Stott K.A."/>
            <person name="Secor G.A."/>
            <person name="Thomma B.P.H.J."/>
            <person name="Van de Peer Y."/>
            <person name="Townsend C.A."/>
            <person name="Bolton M.D."/>
        </authorList>
    </citation>
    <scope>NUCLEOTIDE SEQUENCE [LARGE SCALE GENOMIC DNA]</scope>
    <source>
        <strain evidence="5">CBS538.71</strain>
    </source>
</reference>
<keyword evidence="1" id="KW-0378">Hydrolase</keyword>
<dbReference type="OrthoDB" id="2094269at2759"/>
<evidence type="ECO:0000313" key="5">
    <source>
        <dbReference type="Proteomes" id="UP000237631"/>
    </source>
</evidence>
<dbReference type="Gene3D" id="3.40.50.1820">
    <property type="entry name" value="alpha/beta hydrolase"/>
    <property type="match status" value="1"/>
</dbReference>
<protein>
    <recommendedName>
        <fullName evidence="3">Serine hydrolase domain-containing protein</fullName>
    </recommendedName>
</protein>
<dbReference type="InterPro" id="IPR050593">
    <property type="entry name" value="LovG"/>
</dbReference>
<dbReference type="GO" id="GO:0016787">
    <property type="term" value="F:hydrolase activity"/>
    <property type="evidence" value="ECO:0007669"/>
    <property type="project" value="UniProtKB-KW"/>
</dbReference>
<accession>A0A2S6C052</accession>
<dbReference type="STRING" id="357750.A0A2S6C052"/>
<dbReference type="PANTHER" id="PTHR48070:SF6">
    <property type="entry name" value="ESTERASE OVCA2"/>
    <property type="match status" value="1"/>
</dbReference>
<dbReference type="SUPFAM" id="SSF53474">
    <property type="entry name" value="alpha/beta-Hydrolases"/>
    <property type="match status" value="1"/>
</dbReference>
<feature type="region of interest" description="Disordered" evidence="2">
    <location>
        <begin position="339"/>
        <end position="374"/>
    </location>
</feature>
<dbReference type="Proteomes" id="UP000237631">
    <property type="component" value="Unassembled WGS sequence"/>
</dbReference>
<evidence type="ECO:0000259" key="3">
    <source>
        <dbReference type="Pfam" id="PF03959"/>
    </source>
</evidence>
<dbReference type="Pfam" id="PF03959">
    <property type="entry name" value="FSH1"/>
    <property type="match status" value="1"/>
</dbReference>
<dbReference type="AlphaFoldDB" id="A0A2S6C052"/>
<dbReference type="EMBL" id="PNEN01001603">
    <property type="protein sequence ID" value="PPJ53104.1"/>
    <property type="molecule type" value="Genomic_DNA"/>
</dbReference>
<comment type="caution">
    <text evidence="4">The sequence shown here is derived from an EMBL/GenBank/DDBJ whole genome shotgun (WGS) entry which is preliminary data.</text>
</comment>
<sequence>MRAVSIDHGTPIQSSRYAAMLTDYEAIGHDADTFDLAAQIAGADTFESSLEVNLEKESPVWRRDKKMRILCLHGFGQSGDFFRMKMKRISQYLEQNLDPDLHGDYADGIEWRFPDGPIELTTEALQSDILEMRAWWTRLDFTIRLDQLYSSLDYLTKYIREYGPFDGVVGFSQGASIAMMLTALCEASVRPERVTALANQGLPLLIPPPQTPFKFAIACSGFRNAPQFYDGFFTPKINTPTMHVIANWDHMVSAQMSADMIAACESPVIIRHAGTHALPTDRNSMWEMSQFFNRSCIKAALVERSLAVEGLPLRRASLITQATLTVTAVTNVAWSESEMPPLTNASTSPKSSGPPSPRSSVSAATNTTGKRRKRLRFARRITVRRY</sequence>
<organism evidence="4 5">
    <name type="scientific">Cercospora berteroae</name>
    <dbReference type="NCBI Taxonomy" id="357750"/>
    <lineage>
        <taxon>Eukaryota</taxon>
        <taxon>Fungi</taxon>
        <taxon>Dikarya</taxon>
        <taxon>Ascomycota</taxon>
        <taxon>Pezizomycotina</taxon>
        <taxon>Dothideomycetes</taxon>
        <taxon>Dothideomycetidae</taxon>
        <taxon>Mycosphaerellales</taxon>
        <taxon>Mycosphaerellaceae</taxon>
        <taxon>Cercospora</taxon>
    </lineage>
</organism>
<keyword evidence="5" id="KW-1185">Reference proteome</keyword>
<gene>
    <name evidence="4" type="ORF">CBER1_11458</name>
</gene>